<dbReference type="InterPro" id="IPR034629">
    <property type="entry name" value="PTCD2"/>
</dbReference>
<dbReference type="EMBL" id="SOYY01000009">
    <property type="protein sequence ID" value="KAA0717176.1"/>
    <property type="molecule type" value="Genomic_DNA"/>
</dbReference>
<keyword evidence="3" id="KW-1185">Reference proteome</keyword>
<feature type="region of interest" description="Disordered" evidence="1">
    <location>
        <begin position="360"/>
        <end position="388"/>
    </location>
</feature>
<protein>
    <submittedName>
        <fullName evidence="2">Pentatricopeptide repeat-containing protein 2, mitochondrial</fullName>
    </submittedName>
</protein>
<dbReference type="GO" id="GO:0050684">
    <property type="term" value="P:regulation of mRNA processing"/>
    <property type="evidence" value="ECO:0007669"/>
    <property type="project" value="InterPro"/>
</dbReference>
<comment type="caution">
    <text evidence="2">The sequence shown here is derived from an EMBL/GenBank/DDBJ whole genome shotgun (WGS) entry which is preliminary data.</text>
</comment>
<accession>A0A5A9P8N0</accession>
<dbReference type="GO" id="GO:0005739">
    <property type="term" value="C:mitochondrion"/>
    <property type="evidence" value="ECO:0007669"/>
    <property type="project" value="InterPro"/>
</dbReference>
<proteinExistence type="predicted"/>
<dbReference type="Gene3D" id="1.25.40.10">
    <property type="entry name" value="Tetratricopeptide repeat domain"/>
    <property type="match status" value="1"/>
</dbReference>
<dbReference type="PANTHER" id="PTHR14700:SF0">
    <property type="entry name" value="PENTATRICOPEPTIDE REPEAT-CONTAINING PROTEIN 2, MITOCHONDRIAL"/>
    <property type="match status" value="1"/>
</dbReference>
<evidence type="ECO:0000313" key="3">
    <source>
        <dbReference type="Proteomes" id="UP000324632"/>
    </source>
</evidence>
<dbReference type="AlphaFoldDB" id="A0A5A9P8N0"/>
<dbReference type="GO" id="GO:0003723">
    <property type="term" value="F:RNA binding"/>
    <property type="evidence" value="ECO:0007669"/>
    <property type="project" value="TreeGrafter"/>
</dbReference>
<organism evidence="2 3">
    <name type="scientific">Triplophysa tibetana</name>
    <dbReference type="NCBI Taxonomy" id="1572043"/>
    <lineage>
        <taxon>Eukaryota</taxon>
        <taxon>Metazoa</taxon>
        <taxon>Chordata</taxon>
        <taxon>Craniata</taxon>
        <taxon>Vertebrata</taxon>
        <taxon>Euteleostomi</taxon>
        <taxon>Actinopterygii</taxon>
        <taxon>Neopterygii</taxon>
        <taxon>Teleostei</taxon>
        <taxon>Ostariophysi</taxon>
        <taxon>Cypriniformes</taxon>
        <taxon>Nemacheilidae</taxon>
        <taxon>Triplophysa</taxon>
    </lineage>
</organism>
<name>A0A5A9P8N0_9TELE</name>
<evidence type="ECO:0000256" key="1">
    <source>
        <dbReference type="SAM" id="MobiDB-lite"/>
    </source>
</evidence>
<gene>
    <name evidence="2" type="ORF">E1301_Tti019785</name>
</gene>
<dbReference type="GO" id="GO:0007005">
    <property type="term" value="P:mitochondrion organization"/>
    <property type="evidence" value="ECO:0007669"/>
    <property type="project" value="TreeGrafter"/>
</dbReference>
<dbReference type="Proteomes" id="UP000324632">
    <property type="component" value="Chromosome 9"/>
</dbReference>
<dbReference type="InterPro" id="IPR011990">
    <property type="entry name" value="TPR-like_helical_dom_sf"/>
</dbReference>
<sequence>MGGLCCFVSDIFRNIFFCFLQKKASHTVARKQFFKSLIGFKRNLCSRDHMPQKNSHKKETAVLRGALQSDCYYFDMVNQKMEKNELILKDELKLLLHLCQSAEDVIIARNAIYRYHEENRNMAFGDFRFGPLFMRLCYELGLEELAATTLMDSTLKGFFSDSTSFNIAIDMLFNKGCYESGLDVVGKMKSHDVPFNKDTFTLAIATCYKLNTSKSYHVCLAMLEEGQTKGSLIPRHAYCFATALALKQVRSNTFSYKVLYKVVLEFAFMQISKFICVLMLAVSGSMKDVIYVLTTSLVSKTPVFVKKPEFSQEVVNVLRKKSANGLWEGSVEQVVRRLEDAGQITEQTLDNFLCHTPSGKKRPLGIMEQERKTSRRTLRPLQSTLLSE</sequence>
<dbReference type="PANTHER" id="PTHR14700">
    <property type="entry name" value="PENTATRICOPEPTIDE REPEAT-CONTAINING PROTEIN 2, MITOCHONDRIAL"/>
    <property type="match status" value="1"/>
</dbReference>
<reference evidence="2 3" key="1">
    <citation type="journal article" date="2019" name="Mol. Ecol. Resour.">
        <title>Chromosome-level genome assembly of Triplophysa tibetana, a fish adapted to the harsh high-altitude environment of the Tibetan Plateau.</title>
        <authorList>
            <person name="Yang X."/>
            <person name="Liu H."/>
            <person name="Ma Z."/>
            <person name="Zou Y."/>
            <person name="Zou M."/>
            <person name="Mao Y."/>
            <person name="Li X."/>
            <person name="Wang H."/>
            <person name="Chen T."/>
            <person name="Wang W."/>
            <person name="Yang R."/>
        </authorList>
    </citation>
    <scope>NUCLEOTIDE SEQUENCE [LARGE SCALE GENOMIC DNA]</scope>
    <source>
        <strain evidence="2">TTIB1903HZAU</strain>
        <tissue evidence="2">Muscle</tissue>
    </source>
</reference>
<evidence type="ECO:0000313" key="2">
    <source>
        <dbReference type="EMBL" id="KAA0717176.1"/>
    </source>
</evidence>